<dbReference type="GO" id="GO:0005829">
    <property type="term" value="C:cytosol"/>
    <property type="evidence" value="ECO:0007669"/>
    <property type="project" value="TreeGrafter"/>
</dbReference>
<dbReference type="GO" id="GO:0016887">
    <property type="term" value="F:ATP hydrolysis activity"/>
    <property type="evidence" value="ECO:0007669"/>
    <property type="project" value="TreeGrafter"/>
</dbReference>
<sequence length="269" mass="29642">MGHVIAISGKGGVGKTTLCGLLIQYLCESGKRPVLAVDADANANLNEVLGVEPETTLGELREEIERAGVDPRYQIPSGMTKQAYLEMRLSDAIAEEDDYDLMVMGRTQGQGCYCFVNGLVQTQVQKLQSHYPYIVVDNEAGMEHISRGILPMMEVAILVSDCSRRGVQAAGRIAKLMKELNFKPQKTGLIVNRVPDGKLDAGTLEEIRNQGLELLGVVPHDDQVYQYDCDGKPIIQLPKDSPVRSALGEIVKKLGWLNEKVTSTIHWHR</sequence>
<dbReference type="InterPro" id="IPR027417">
    <property type="entry name" value="P-loop_NTPase"/>
</dbReference>
<dbReference type="Gene3D" id="3.40.50.300">
    <property type="entry name" value="P-loop containing nucleotide triphosphate hydrolases"/>
    <property type="match status" value="1"/>
</dbReference>
<dbReference type="Pfam" id="PF01656">
    <property type="entry name" value="CbiA"/>
    <property type="match status" value="1"/>
</dbReference>
<dbReference type="SUPFAM" id="SSF52540">
    <property type="entry name" value="P-loop containing nucleoside triphosphate hydrolases"/>
    <property type="match status" value="1"/>
</dbReference>
<proteinExistence type="predicted"/>
<gene>
    <name evidence="4" type="primary">minD_1</name>
    <name evidence="4" type="ORF">ROSSTS7063_02434</name>
</gene>
<evidence type="ECO:0000313" key="4">
    <source>
        <dbReference type="EMBL" id="VUX15202.1"/>
    </source>
</evidence>
<dbReference type="InterPro" id="IPR050625">
    <property type="entry name" value="ParA/MinD_ATPase"/>
</dbReference>
<organism evidence="4 5">
    <name type="scientific">Blautia obeum</name>
    <dbReference type="NCBI Taxonomy" id="40520"/>
    <lineage>
        <taxon>Bacteria</taxon>
        <taxon>Bacillati</taxon>
        <taxon>Bacillota</taxon>
        <taxon>Clostridia</taxon>
        <taxon>Lachnospirales</taxon>
        <taxon>Lachnospiraceae</taxon>
        <taxon>Blautia</taxon>
    </lineage>
</organism>
<dbReference type="InterPro" id="IPR002586">
    <property type="entry name" value="CobQ/CobB/MinD/ParA_Nub-bd_dom"/>
</dbReference>
<dbReference type="InterPro" id="IPR014433">
    <property type="entry name" value="CooC"/>
</dbReference>
<dbReference type="PANTHER" id="PTHR43384">
    <property type="entry name" value="SEPTUM SITE-DETERMINING PROTEIN MIND HOMOLOG, CHLOROPLASTIC-RELATED"/>
    <property type="match status" value="1"/>
</dbReference>
<dbReference type="GO" id="GO:0005524">
    <property type="term" value="F:ATP binding"/>
    <property type="evidence" value="ECO:0007669"/>
    <property type="project" value="UniProtKB-KW"/>
</dbReference>
<keyword evidence="5" id="KW-1185">Reference proteome</keyword>
<dbReference type="EMBL" id="CABHNB010000036">
    <property type="protein sequence ID" value="VUX15202.1"/>
    <property type="molecule type" value="Genomic_DNA"/>
</dbReference>
<evidence type="ECO:0000256" key="1">
    <source>
        <dbReference type="ARBA" id="ARBA00022741"/>
    </source>
</evidence>
<dbReference type="GO" id="GO:0009898">
    <property type="term" value="C:cytoplasmic side of plasma membrane"/>
    <property type="evidence" value="ECO:0007669"/>
    <property type="project" value="TreeGrafter"/>
</dbReference>
<feature type="domain" description="CobQ/CobB/MinD/ParA nucleotide binding" evidence="3">
    <location>
        <begin position="5"/>
        <end position="234"/>
    </location>
</feature>
<reference evidence="4 5" key="1">
    <citation type="submission" date="2019-07" db="EMBL/GenBank/DDBJ databases">
        <authorList>
            <person name="Hibberd C M."/>
            <person name="Gehrig L. J."/>
            <person name="Chang H.-W."/>
            <person name="Venkatesh S."/>
        </authorList>
    </citation>
    <scope>NUCLEOTIDE SEQUENCE [LARGE SCALE GENOMIC DNA]</scope>
    <source>
        <strain evidence="4">Ruminococcus_obeum_SSTS_Bg7063</strain>
    </source>
</reference>
<dbReference type="AlphaFoldDB" id="A0A564U799"/>
<keyword evidence="2" id="KW-0067">ATP-binding</keyword>
<evidence type="ECO:0000259" key="3">
    <source>
        <dbReference type="Pfam" id="PF01656"/>
    </source>
</evidence>
<accession>A0A564U799</accession>
<keyword evidence="1" id="KW-0547">Nucleotide-binding</keyword>
<dbReference type="Proteomes" id="UP000409147">
    <property type="component" value="Unassembled WGS sequence"/>
</dbReference>
<evidence type="ECO:0000256" key="2">
    <source>
        <dbReference type="ARBA" id="ARBA00022840"/>
    </source>
</evidence>
<dbReference type="RefSeq" id="WP_144369379.1">
    <property type="nucleotide sequence ID" value="NZ_CABHNB010000036.1"/>
</dbReference>
<protein>
    <submittedName>
        <fullName evidence="4">Septum site-determining protein MinD</fullName>
    </submittedName>
</protein>
<dbReference type="PIRSF" id="PIRSF005647">
    <property type="entry name" value="CooC"/>
    <property type="match status" value="1"/>
</dbReference>
<dbReference type="PANTHER" id="PTHR43384:SF6">
    <property type="entry name" value="SEPTUM SITE-DETERMINING PROTEIN MIND HOMOLOG, CHLOROPLASTIC"/>
    <property type="match status" value="1"/>
</dbReference>
<evidence type="ECO:0000313" key="5">
    <source>
        <dbReference type="Proteomes" id="UP000409147"/>
    </source>
</evidence>
<dbReference type="GO" id="GO:0051782">
    <property type="term" value="P:negative regulation of cell division"/>
    <property type="evidence" value="ECO:0007669"/>
    <property type="project" value="TreeGrafter"/>
</dbReference>
<name>A0A564U799_9FIRM</name>